<evidence type="ECO:0000256" key="1">
    <source>
        <dbReference type="SAM" id="Coils"/>
    </source>
</evidence>
<organism evidence="2 3">
    <name type="scientific">Biomphalaria pfeifferi</name>
    <name type="common">Bloodfluke planorb</name>
    <name type="synonym">Freshwater snail</name>
    <dbReference type="NCBI Taxonomy" id="112525"/>
    <lineage>
        <taxon>Eukaryota</taxon>
        <taxon>Metazoa</taxon>
        <taxon>Spiralia</taxon>
        <taxon>Lophotrochozoa</taxon>
        <taxon>Mollusca</taxon>
        <taxon>Gastropoda</taxon>
        <taxon>Heterobranchia</taxon>
        <taxon>Euthyneura</taxon>
        <taxon>Panpulmonata</taxon>
        <taxon>Hygrophila</taxon>
        <taxon>Lymnaeoidea</taxon>
        <taxon>Planorbidae</taxon>
        <taxon>Biomphalaria</taxon>
    </lineage>
</organism>
<feature type="coiled-coil region" evidence="1">
    <location>
        <begin position="36"/>
        <end position="70"/>
    </location>
</feature>
<evidence type="ECO:0000313" key="3">
    <source>
        <dbReference type="Proteomes" id="UP001233172"/>
    </source>
</evidence>
<evidence type="ECO:0000313" key="2">
    <source>
        <dbReference type="EMBL" id="KAK0064265.1"/>
    </source>
</evidence>
<reference evidence="2" key="1">
    <citation type="journal article" date="2023" name="PLoS Negl. Trop. Dis.">
        <title>A genome sequence for Biomphalaria pfeifferi, the major vector snail for the human-infecting parasite Schistosoma mansoni.</title>
        <authorList>
            <person name="Bu L."/>
            <person name="Lu L."/>
            <person name="Laidemitt M.R."/>
            <person name="Zhang S.M."/>
            <person name="Mutuku M."/>
            <person name="Mkoji G."/>
            <person name="Steinauer M."/>
            <person name="Loker E.S."/>
        </authorList>
    </citation>
    <scope>NUCLEOTIDE SEQUENCE</scope>
    <source>
        <strain evidence="2">KasaAsao</strain>
    </source>
</reference>
<protein>
    <submittedName>
        <fullName evidence="2">Keratin type 1 cytoskeletal 11</fullName>
    </submittedName>
</protein>
<keyword evidence="1" id="KW-0175">Coiled coil</keyword>
<comment type="caution">
    <text evidence="2">The sequence shown here is derived from an EMBL/GenBank/DDBJ whole genome shotgun (WGS) entry which is preliminary data.</text>
</comment>
<gene>
    <name evidence="2" type="ORF">Bpfe_006450</name>
</gene>
<keyword evidence="3" id="KW-1185">Reference proteome</keyword>
<sequence length="81" mass="9429">MDLKKRLSDLDPELDGLGNDSERRVLSILEDRDKVIMLQQQQIERLKAELRRVTEEKDLLQARLDAVDGERTPVNSLERQS</sequence>
<reference evidence="2" key="2">
    <citation type="submission" date="2023-04" db="EMBL/GenBank/DDBJ databases">
        <authorList>
            <person name="Bu L."/>
            <person name="Lu L."/>
            <person name="Laidemitt M.R."/>
            <person name="Zhang S.M."/>
            <person name="Mutuku M."/>
            <person name="Mkoji G."/>
            <person name="Steinauer M."/>
            <person name="Loker E.S."/>
        </authorList>
    </citation>
    <scope>NUCLEOTIDE SEQUENCE</scope>
    <source>
        <strain evidence="2">KasaAsao</strain>
        <tissue evidence="2">Whole Snail</tissue>
    </source>
</reference>
<dbReference type="EMBL" id="JASAOG010000018">
    <property type="protein sequence ID" value="KAK0064265.1"/>
    <property type="molecule type" value="Genomic_DNA"/>
</dbReference>
<accession>A0AAD8FH84</accession>
<dbReference type="Proteomes" id="UP001233172">
    <property type="component" value="Unassembled WGS sequence"/>
</dbReference>
<feature type="non-terminal residue" evidence="2">
    <location>
        <position position="81"/>
    </location>
</feature>
<proteinExistence type="predicted"/>
<keyword evidence="2" id="KW-0416">Keratin</keyword>
<name>A0AAD8FH84_BIOPF</name>
<dbReference type="AlphaFoldDB" id="A0AAD8FH84"/>
<dbReference type="GO" id="GO:0005882">
    <property type="term" value="C:intermediate filament"/>
    <property type="evidence" value="ECO:0007669"/>
    <property type="project" value="UniProtKB-KW"/>
</dbReference>